<dbReference type="Gene3D" id="1.20.120.1870">
    <property type="entry name" value="Fic/DOC protein, Fido domain"/>
    <property type="match status" value="1"/>
</dbReference>
<dbReference type="GO" id="GO:0016301">
    <property type="term" value="F:kinase activity"/>
    <property type="evidence" value="ECO:0007669"/>
    <property type="project" value="InterPro"/>
</dbReference>
<evidence type="ECO:0000313" key="2">
    <source>
        <dbReference type="EMBL" id="QEX21010.1"/>
    </source>
</evidence>
<evidence type="ECO:0000259" key="1">
    <source>
        <dbReference type="PROSITE" id="PS51459"/>
    </source>
</evidence>
<dbReference type="InterPro" id="IPR036597">
    <property type="entry name" value="Fido-like_dom_sf"/>
</dbReference>
<dbReference type="EMBL" id="CP042582">
    <property type="protein sequence ID" value="QEX21010.1"/>
    <property type="molecule type" value="Genomic_DNA"/>
</dbReference>
<name>A0A5J6MXQ2_9PROT</name>
<dbReference type="PROSITE" id="PS51459">
    <property type="entry name" value="FIDO"/>
    <property type="match status" value="1"/>
</dbReference>
<dbReference type="KEGG" id="hadh:FRZ61_09300"/>
<dbReference type="Pfam" id="PF02661">
    <property type="entry name" value="Fic"/>
    <property type="match status" value="1"/>
</dbReference>
<dbReference type="AlphaFoldDB" id="A0A5J6MXQ2"/>
<dbReference type="InterPro" id="IPR006440">
    <property type="entry name" value="Doc"/>
</dbReference>
<gene>
    <name evidence="2" type="ORF">FRZ61_09300</name>
</gene>
<evidence type="ECO:0000313" key="3">
    <source>
        <dbReference type="Proteomes" id="UP000325797"/>
    </source>
</evidence>
<dbReference type="RefSeq" id="WP_151115235.1">
    <property type="nucleotide sequence ID" value="NZ_CP042582.1"/>
</dbReference>
<dbReference type="OrthoDB" id="9802752at2"/>
<sequence>MAVPYLAPEIQIQFDQVLAQVGPNDPYDTDKTIGIIDVLRAHFTLADFFLAGEGRPFGGVGPRDLGLLHSAMSRQFVEYGGLRKWTTSYDLCATLFFGLIKDHPFIDANKRTAFLILLYHLKRFKLAPDLPQVELEDFAVAVADNNLIKYARFRDAYAELPNRADSEVRFISEFLRKKTRSLDVSQPPVTYRELDTILRRFDLQLDDPYRNYIDVVRFIEKKPLFGKPKLVKQRVAHVGFPGWSKQVPRDVLKAIRERAGLTPERGYDSATFFRDARPIDCLIHEYQAPLRRLAFR</sequence>
<protein>
    <recommendedName>
        <fullName evidence="1">Fido domain-containing protein</fullName>
    </recommendedName>
</protein>
<accession>A0A5J6MXQ2</accession>
<dbReference type="NCBIfam" id="TIGR01550">
    <property type="entry name" value="DOC_P1"/>
    <property type="match status" value="1"/>
</dbReference>
<dbReference type="Proteomes" id="UP000325797">
    <property type="component" value="Chromosome"/>
</dbReference>
<reference evidence="2 3" key="1">
    <citation type="submission" date="2019-08" db="EMBL/GenBank/DDBJ databases">
        <title>Hyperibacter terrae gen. nov., sp. nov. and Hyperibacter viscosus sp. nov., two new members in the family Rhodospirillaceae isolated from the rhizosphere of Hypericum perforatum.</title>
        <authorList>
            <person name="Noviana Z."/>
        </authorList>
    </citation>
    <scope>NUCLEOTIDE SEQUENCE [LARGE SCALE GENOMIC DNA]</scope>
    <source>
        <strain evidence="2 3">R5959</strain>
    </source>
</reference>
<dbReference type="SUPFAM" id="SSF140931">
    <property type="entry name" value="Fic-like"/>
    <property type="match status" value="1"/>
</dbReference>
<dbReference type="InterPro" id="IPR003812">
    <property type="entry name" value="Fido"/>
</dbReference>
<dbReference type="InterPro" id="IPR053737">
    <property type="entry name" value="Type_II_TA_Toxin"/>
</dbReference>
<keyword evidence="3" id="KW-1185">Reference proteome</keyword>
<proteinExistence type="predicted"/>
<feature type="domain" description="Fido" evidence="1">
    <location>
        <begin position="33"/>
        <end position="177"/>
    </location>
</feature>
<organism evidence="2 3">
    <name type="scientific">Hypericibacter adhaerens</name>
    <dbReference type="NCBI Taxonomy" id="2602016"/>
    <lineage>
        <taxon>Bacteria</taxon>
        <taxon>Pseudomonadati</taxon>
        <taxon>Pseudomonadota</taxon>
        <taxon>Alphaproteobacteria</taxon>
        <taxon>Rhodospirillales</taxon>
        <taxon>Dongiaceae</taxon>
        <taxon>Hypericibacter</taxon>
    </lineage>
</organism>